<accession>A0A1K0HCG0</accession>
<evidence type="ECO:0000256" key="1">
    <source>
        <dbReference type="ARBA" id="ARBA00001936"/>
    </source>
</evidence>
<dbReference type="InterPro" id="IPR004429">
    <property type="entry name" value="Isopropylmalate_DH"/>
</dbReference>
<evidence type="ECO:0000313" key="17">
    <source>
        <dbReference type="EMBL" id="SYW76182.1"/>
    </source>
</evidence>
<dbReference type="GO" id="GO:0005829">
    <property type="term" value="C:cytosol"/>
    <property type="evidence" value="ECO:0007669"/>
    <property type="project" value="TreeGrafter"/>
</dbReference>
<dbReference type="OrthoDB" id="419183at2759"/>
<dbReference type="UniPathway" id="UPA00048">
    <property type="reaction ID" value="UER00072"/>
</dbReference>
<dbReference type="Proteomes" id="UP000179920">
    <property type="component" value="Chromosome XX"/>
</dbReference>
<comment type="cofactor">
    <cofactor evidence="14">
        <name>Mg(2+)</name>
        <dbReference type="ChEBI" id="CHEBI:18420"/>
    </cofactor>
    <cofactor evidence="14">
        <name>Mn(2+)</name>
        <dbReference type="ChEBI" id="CHEBI:29035"/>
    </cofactor>
    <text evidence="14">Binds 1 Mg(2+) or Mn(2+) ion per subunit.</text>
</comment>
<proteinExistence type="inferred from homology"/>
<keyword evidence="11" id="KW-0464">Manganese</keyword>
<comment type="pathway">
    <text evidence="14">Amino-acid biosynthesis; L-leucine biosynthesis; L-leucine from 3-methyl-2-oxobutanoate: step 3/4.</text>
</comment>
<reference evidence="17" key="3">
    <citation type="submission" date="2018-08" db="EMBL/GenBank/DDBJ databases">
        <authorList>
            <person name="Guldener U."/>
        </authorList>
    </citation>
    <scope>NUCLEOTIDE SEQUENCE</scope>
    <source>
        <strain evidence="17">UB2</strain>
    </source>
</reference>
<keyword evidence="10 14" id="KW-0520">NAD</keyword>
<reference evidence="16" key="1">
    <citation type="submission" date="2016-04" db="EMBL/GenBank/DDBJ databases">
        <authorList>
            <person name="Evans L.H."/>
            <person name="Alamgir A."/>
            <person name="Owens N."/>
            <person name="Weber N.D."/>
            <person name="Virtaneva K."/>
            <person name="Barbian K."/>
            <person name="Babar A."/>
            <person name="Rosenke K."/>
        </authorList>
    </citation>
    <scope>NUCLEOTIDE SEQUENCE</scope>
    <source>
        <strain evidence="16">UB2112</strain>
    </source>
</reference>
<keyword evidence="6" id="KW-0028">Amino-acid biosynthesis</keyword>
<dbReference type="InterPro" id="IPR019818">
    <property type="entry name" value="IsoCit/isopropylmalate_DH_CS"/>
</dbReference>
<dbReference type="EMBL" id="ULHB01000015">
    <property type="protein sequence ID" value="SYW76182.1"/>
    <property type="molecule type" value="Genomic_DNA"/>
</dbReference>
<comment type="similarity">
    <text evidence="2 13">Belongs to the isocitrate and isopropylmalate dehydrogenases family.</text>
</comment>
<dbReference type="Proteomes" id="UP000658997">
    <property type="component" value="Unassembled WGS sequence"/>
</dbReference>
<dbReference type="GO" id="GO:0009098">
    <property type="term" value="P:L-leucine biosynthetic process"/>
    <property type="evidence" value="ECO:0007669"/>
    <property type="project" value="UniProtKB-UniPathway"/>
</dbReference>
<comment type="catalytic activity">
    <reaction evidence="14">
        <text>(2R,3S)-3-isopropylmalate + NAD(+) = 4-methyl-2-oxopentanoate + CO2 + NADH</text>
        <dbReference type="Rhea" id="RHEA:32271"/>
        <dbReference type="ChEBI" id="CHEBI:16526"/>
        <dbReference type="ChEBI" id="CHEBI:17865"/>
        <dbReference type="ChEBI" id="CHEBI:35121"/>
        <dbReference type="ChEBI" id="CHEBI:57540"/>
        <dbReference type="ChEBI" id="CHEBI:57945"/>
        <dbReference type="EC" id="1.1.1.85"/>
    </reaction>
</comment>
<gene>
    <name evidence="17" type="ORF">UBRO2_01253</name>
    <name evidence="16" type="ORF">UBRO_08023</name>
</gene>
<dbReference type="GO" id="GO:0003862">
    <property type="term" value="F:3-isopropylmalate dehydrogenase activity"/>
    <property type="evidence" value="ECO:0007669"/>
    <property type="project" value="UniProtKB-EC"/>
</dbReference>
<evidence type="ECO:0000256" key="2">
    <source>
        <dbReference type="ARBA" id="ARBA00007769"/>
    </source>
</evidence>
<evidence type="ECO:0000256" key="12">
    <source>
        <dbReference type="ARBA" id="ARBA00023304"/>
    </source>
</evidence>
<dbReference type="GO" id="GO:0000287">
    <property type="term" value="F:magnesium ion binding"/>
    <property type="evidence" value="ECO:0007669"/>
    <property type="project" value="InterPro"/>
</dbReference>
<dbReference type="PROSITE" id="PS00470">
    <property type="entry name" value="IDH_IMDH"/>
    <property type="match status" value="1"/>
</dbReference>
<comment type="subunit">
    <text evidence="3 14">Homodimer.</text>
</comment>
<evidence type="ECO:0000313" key="18">
    <source>
        <dbReference type="Proteomes" id="UP000179920"/>
    </source>
</evidence>
<reference evidence="18" key="2">
    <citation type="submission" date="2016-04" db="EMBL/GenBank/DDBJ databases">
        <authorList>
            <person name="Guldener U."/>
            <person name="Guldener U."/>
        </authorList>
    </citation>
    <scope>NUCLEOTIDE SEQUENCE [LARGE SCALE GENOMIC DNA]</scope>
    <source>
        <strain evidence="18">UB2112</strain>
    </source>
</reference>
<keyword evidence="19" id="KW-1185">Reference proteome</keyword>
<evidence type="ECO:0000256" key="4">
    <source>
        <dbReference type="ARBA" id="ARBA00013101"/>
    </source>
</evidence>
<dbReference type="Gene3D" id="3.40.718.10">
    <property type="entry name" value="Isopropylmalate Dehydrogenase"/>
    <property type="match status" value="1"/>
</dbReference>
<protein>
    <recommendedName>
        <fullName evidence="4 14">3-isopropylmalate dehydrogenase</fullName>
        <ecNumber evidence="4 14">1.1.1.85</ecNumber>
    </recommendedName>
</protein>
<feature type="domain" description="Isopropylmalate dehydrogenase-like" evidence="15">
    <location>
        <begin position="14"/>
        <end position="373"/>
    </location>
</feature>
<evidence type="ECO:0000256" key="9">
    <source>
        <dbReference type="ARBA" id="ARBA00023002"/>
    </source>
</evidence>
<keyword evidence="9 13" id="KW-0560">Oxidoreductase</keyword>
<evidence type="ECO:0000256" key="13">
    <source>
        <dbReference type="RuleBase" id="RU004443"/>
    </source>
</evidence>
<sequence>MPSSNGLGADEACRILILRGDGIGPEIMAEVLPLFDLVRSKYEVKIEIVELLIGGSCLDQHDTPIQDITLAEASNCHAVLLGSVGGPKWDVGDSSRRPETGILRLRKHLNLYANVRPAKIISERQLQLSSLKDEVVRGVNIITLRENVGGIYFGKKEEPDQHAMKASDLCEYTREEVVRLTRVAAALSLANGDHPLPIISVDKANVMATSRLWRQVVTETIRDEYPQLVDKLSHHLVDSAAMVLARDPRKLNGVVLTENLFGDILSDLTSVIPGSLGLLGSAEIDGPPVVSADGRLPVGVYQPVSGSAPDIAGKGLANPIGMFESFGLMCRWSLGLAEMADAVDSAIKRSLEAGQCTRDVGGTLSTQQAGSQLRQYIQESLS</sequence>
<keyword evidence="12 14" id="KW-0100">Branched-chain amino acid biosynthesis</keyword>
<evidence type="ECO:0000259" key="15">
    <source>
        <dbReference type="SMART" id="SM01329"/>
    </source>
</evidence>
<dbReference type="EC" id="1.1.1.85" evidence="4 14"/>
<organism evidence="16 18">
    <name type="scientific">Ustilago bromivora</name>
    <dbReference type="NCBI Taxonomy" id="307758"/>
    <lineage>
        <taxon>Eukaryota</taxon>
        <taxon>Fungi</taxon>
        <taxon>Dikarya</taxon>
        <taxon>Basidiomycota</taxon>
        <taxon>Ustilaginomycotina</taxon>
        <taxon>Ustilaginomycetes</taxon>
        <taxon>Ustilaginales</taxon>
        <taxon>Ustilaginaceae</taxon>
        <taxon>Ustilago</taxon>
    </lineage>
</organism>
<evidence type="ECO:0000256" key="8">
    <source>
        <dbReference type="ARBA" id="ARBA00022842"/>
    </source>
</evidence>
<dbReference type="AlphaFoldDB" id="A0A1K0HCG0"/>
<evidence type="ECO:0000256" key="7">
    <source>
        <dbReference type="ARBA" id="ARBA00022723"/>
    </source>
</evidence>
<evidence type="ECO:0000256" key="10">
    <source>
        <dbReference type="ARBA" id="ARBA00023027"/>
    </source>
</evidence>
<dbReference type="PANTHER" id="PTHR42979:SF1">
    <property type="entry name" value="3-ISOPROPYLMALATE DEHYDROGENASE"/>
    <property type="match status" value="1"/>
</dbReference>
<keyword evidence="8" id="KW-0460">Magnesium</keyword>
<evidence type="ECO:0000256" key="3">
    <source>
        <dbReference type="ARBA" id="ARBA00011738"/>
    </source>
</evidence>
<evidence type="ECO:0000256" key="6">
    <source>
        <dbReference type="ARBA" id="ARBA00022605"/>
    </source>
</evidence>
<evidence type="ECO:0000313" key="16">
    <source>
        <dbReference type="EMBL" id="SAM86083.1"/>
    </source>
</evidence>
<dbReference type="EMBL" id="LT558136">
    <property type="protein sequence ID" value="SAM86083.1"/>
    <property type="molecule type" value="Genomic_DNA"/>
</dbReference>
<name>A0A1K0HCG0_9BASI</name>
<evidence type="ECO:0000256" key="5">
    <source>
        <dbReference type="ARBA" id="ARBA00022430"/>
    </source>
</evidence>
<dbReference type="GO" id="GO:0051287">
    <property type="term" value="F:NAD binding"/>
    <property type="evidence" value="ECO:0007669"/>
    <property type="project" value="InterPro"/>
</dbReference>
<dbReference type="Pfam" id="PF00180">
    <property type="entry name" value="Iso_dh"/>
    <property type="match status" value="1"/>
</dbReference>
<dbReference type="SUPFAM" id="SSF53659">
    <property type="entry name" value="Isocitrate/Isopropylmalate dehydrogenase-like"/>
    <property type="match status" value="1"/>
</dbReference>
<evidence type="ECO:0000313" key="19">
    <source>
        <dbReference type="Proteomes" id="UP000658997"/>
    </source>
</evidence>
<keyword evidence="5 14" id="KW-0432">Leucine biosynthesis</keyword>
<dbReference type="NCBIfam" id="TIGR00169">
    <property type="entry name" value="leuB"/>
    <property type="match status" value="1"/>
</dbReference>
<keyword evidence="7 14" id="KW-0479">Metal-binding</keyword>
<evidence type="ECO:0000256" key="11">
    <source>
        <dbReference type="ARBA" id="ARBA00023211"/>
    </source>
</evidence>
<evidence type="ECO:0000256" key="14">
    <source>
        <dbReference type="RuleBase" id="RU004445"/>
    </source>
</evidence>
<dbReference type="FunFam" id="3.40.718.10:FF:000006">
    <property type="entry name" value="3-isopropylmalate dehydrogenase"/>
    <property type="match status" value="1"/>
</dbReference>
<comment type="cofactor">
    <cofactor evidence="1">
        <name>Mn(2+)</name>
        <dbReference type="ChEBI" id="CHEBI:29035"/>
    </cofactor>
</comment>
<comment type="function">
    <text evidence="14">Catalyzes the oxidation of 3-carboxy-2-hydroxy-4-methylpentanoate (3-isopropylmalate) to 3-carboxy-4-methyl-2-oxopentanoate. The product decarboxylates to 4-methyl-2 oxopentanoate.</text>
</comment>
<dbReference type="SMART" id="SM01329">
    <property type="entry name" value="Iso_dh"/>
    <property type="match status" value="1"/>
</dbReference>
<dbReference type="InterPro" id="IPR024084">
    <property type="entry name" value="IsoPropMal-DH-like_dom"/>
</dbReference>
<dbReference type="PANTHER" id="PTHR42979">
    <property type="entry name" value="3-ISOPROPYLMALATE DEHYDROGENASE"/>
    <property type="match status" value="1"/>
</dbReference>